<feature type="region of interest" description="Disordered" evidence="1">
    <location>
        <begin position="26"/>
        <end position="89"/>
    </location>
</feature>
<dbReference type="InterPro" id="IPR043128">
    <property type="entry name" value="Rev_trsase/Diguanyl_cyclase"/>
</dbReference>
<dbReference type="PANTHER" id="PTHR35046:SF9">
    <property type="entry name" value="RNA-DIRECTED DNA POLYMERASE"/>
    <property type="match status" value="1"/>
</dbReference>
<evidence type="ECO:0000259" key="3">
    <source>
        <dbReference type="Pfam" id="PF24626"/>
    </source>
</evidence>
<feature type="region of interest" description="Disordered" evidence="1">
    <location>
        <begin position="624"/>
        <end position="662"/>
    </location>
</feature>
<dbReference type="Pfam" id="PF24626">
    <property type="entry name" value="SH3_Tf2-1"/>
    <property type="match status" value="1"/>
</dbReference>
<dbReference type="InterPro" id="IPR043502">
    <property type="entry name" value="DNA/RNA_pol_sf"/>
</dbReference>
<evidence type="ECO:0000313" key="4">
    <source>
        <dbReference type="EMBL" id="SPD07380.1"/>
    </source>
</evidence>
<proteinExistence type="predicted"/>
<dbReference type="CDD" id="cd01647">
    <property type="entry name" value="RT_LTR"/>
    <property type="match status" value="1"/>
</dbReference>
<dbReference type="PANTHER" id="PTHR35046">
    <property type="entry name" value="ZINC KNUCKLE (CCHC-TYPE) FAMILY PROTEIN"/>
    <property type="match status" value="1"/>
</dbReference>
<dbReference type="FunFam" id="3.30.70.270:FF:000003">
    <property type="entry name" value="Transposon Ty3-G Gag-Pol polyprotein"/>
    <property type="match status" value="1"/>
</dbReference>
<gene>
    <name evidence="4" type="ORF">FSB_LOCUS35262</name>
</gene>
<dbReference type="Pfam" id="PF00078">
    <property type="entry name" value="RVT_1"/>
    <property type="match status" value="2"/>
</dbReference>
<feature type="domain" description="Reverse transcriptase" evidence="2">
    <location>
        <begin position="428"/>
        <end position="517"/>
    </location>
</feature>
<accession>A0A2N9H6X4</accession>
<reference evidence="4" key="1">
    <citation type="submission" date="2018-02" db="EMBL/GenBank/DDBJ databases">
        <authorList>
            <person name="Cohen D.B."/>
            <person name="Kent A.D."/>
        </authorList>
    </citation>
    <scope>NUCLEOTIDE SEQUENCE</scope>
</reference>
<evidence type="ECO:0000259" key="2">
    <source>
        <dbReference type="Pfam" id="PF00078"/>
    </source>
</evidence>
<feature type="domain" description="Tf2-1-like SH3-like" evidence="3">
    <location>
        <begin position="565"/>
        <end position="626"/>
    </location>
</feature>
<dbReference type="AlphaFoldDB" id="A0A2N9H6X4"/>
<dbReference type="InterPro" id="IPR056924">
    <property type="entry name" value="SH3_Tf2-1"/>
</dbReference>
<feature type="domain" description="Reverse transcriptase" evidence="2">
    <location>
        <begin position="374"/>
        <end position="425"/>
    </location>
</feature>
<dbReference type="EMBL" id="OIVN01002904">
    <property type="protein sequence ID" value="SPD07380.1"/>
    <property type="molecule type" value="Genomic_DNA"/>
</dbReference>
<dbReference type="InterPro" id="IPR000477">
    <property type="entry name" value="RT_dom"/>
</dbReference>
<dbReference type="Gene3D" id="3.10.10.10">
    <property type="entry name" value="HIV Type 1 Reverse Transcriptase, subunit A, domain 1"/>
    <property type="match status" value="1"/>
</dbReference>
<dbReference type="SUPFAM" id="SSF56672">
    <property type="entry name" value="DNA/RNA polymerases"/>
    <property type="match status" value="1"/>
</dbReference>
<evidence type="ECO:0000256" key="1">
    <source>
        <dbReference type="SAM" id="MobiDB-lite"/>
    </source>
</evidence>
<organism evidence="4">
    <name type="scientific">Fagus sylvatica</name>
    <name type="common">Beechnut</name>
    <dbReference type="NCBI Taxonomy" id="28930"/>
    <lineage>
        <taxon>Eukaryota</taxon>
        <taxon>Viridiplantae</taxon>
        <taxon>Streptophyta</taxon>
        <taxon>Embryophyta</taxon>
        <taxon>Tracheophyta</taxon>
        <taxon>Spermatophyta</taxon>
        <taxon>Magnoliopsida</taxon>
        <taxon>eudicotyledons</taxon>
        <taxon>Gunneridae</taxon>
        <taxon>Pentapetalae</taxon>
        <taxon>rosids</taxon>
        <taxon>fabids</taxon>
        <taxon>Fagales</taxon>
        <taxon>Fagaceae</taxon>
        <taxon>Fagus</taxon>
    </lineage>
</organism>
<protein>
    <submittedName>
        <fullName evidence="4">Uncharacterized protein</fullName>
    </submittedName>
</protein>
<sequence>MQQQFERLNFVLGEVRDRMDHQEAAIRNLQGGRDRRRREARVENEYENEGDGEDEEDLASEVGSGRHRRVRRERGHEWNPGGRDGVDRSLGSIKMKIPSFQGRTDPEGSRSVEDYHKEMEVAMIRANVEEDREATMARFLSGLNRDIANVIELQHYVEIEDMVHMAMKVERQLKRKGTARRVMIMRDNGEVMTESEDDSDGMPELVDASDDDGVVYPVTGESLVARRALNTHIKVDDAEQQRENIFHTRCHVNNKRLRVDRQVLVTFSIGKYLDEVLCDVVPMHAGPYYWAGRGSMIGRVTHDGFKNICLMELPPIRGIEHQIDFVPGATIPKRPAYRSNPEETKELQRQVEELLAKGHVRESMSPCAVSVLLVPKKDGTWRMCVDCRAINKITVKYRHPIPRLDDMLHELHGSSIFTKIDLKTACKTKYGLYEWLVMPFGLTNAPSTFMRLMNHALSAFLGRLVVVYFDDILVYSKSLDEHIEHLHCVLAVLRKEKLYANLKTCSFCLDKVVFLGYLVSRKGLAVDEEKVKAIKEWPTPKSITENERVASQANKGRRRVIFEPGDWVWVHMRKERFPAHRKTKLHPRGDGPFQILEKINDNAHKVDLPGEYKVSATFTVSDLSPFDVGEDSRSNPFEERGNDGNQSGPSLKDPLQVPDGPITRSRANKIKEAMQGLVQSTWDEASKSPTIKVGLKEGEPMFDPLDTSCGRHDLGKFGPVAIQGFQFIKRFIFY</sequence>
<feature type="compositionally biased region" description="Acidic residues" evidence="1">
    <location>
        <begin position="45"/>
        <end position="59"/>
    </location>
</feature>
<feature type="compositionally biased region" description="Basic and acidic residues" evidence="1">
    <location>
        <begin position="630"/>
        <end position="642"/>
    </location>
</feature>
<dbReference type="Gene3D" id="3.30.70.270">
    <property type="match status" value="1"/>
</dbReference>
<name>A0A2N9H6X4_FAGSY</name>